<gene>
    <name evidence="2" type="ORF">BN869_000006810_1</name>
</gene>
<proteinExistence type="predicted"/>
<protein>
    <submittedName>
        <fullName evidence="2">Uncharacterized protein</fullName>
    </submittedName>
</protein>
<reference evidence="2" key="1">
    <citation type="submission" date="2015-01" db="EMBL/GenBank/DDBJ databases">
        <authorList>
            <person name="Durling Mikael"/>
        </authorList>
    </citation>
    <scope>NUCLEOTIDE SEQUENCE</scope>
</reference>
<dbReference type="EMBL" id="CDPU01000019">
    <property type="protein sequence ID" value="CEO50752.1"/>
    <property type="molecule type" value="Genomic_DNA"/>
</dbReference>
<dbReference type="AlphaFoldDB" id="A0A0B7K5B1"/>
<accession>A0A0B7K5B1</accession>
<name>A0A0B7K5B1_BIOOC</name>
<feature type="compositionally biased region" description="Polar residues" evidence="1">
    <location>
        <begin position="45"/>
        <end position="60"/>
    </location>
</feature>
<organism evidence="2">
    <name type="scientific">Bionectria ochroleuca</name>
    <name type="common">Gliocladium roseum</name>
    <dbReference type="NCBI Taxonomy" id="29856"/>
    <lineage>
        <taxon>Eukaryota</taxon>
        <taxon>Fungi</taxon>
        <taxon>Dikarya</taxon>
        <taxon>Ascomycota</taxon>
        <taxon>Pezizomycotina</taxon>
        <taxon>Sordariomycetes</taxon>
        <taxon>Hypocreomycetidae</taxon>
        <taxon>Hypocreales</taxon>
        <taxon>Bionectriaceae</taxon>
        <taxon>Clonostachys</taxon>
    </lineage>
</organism>
<sequence length="155" mass="17434">EPSILEHQSTSRDQRHPPFRLFCSIANSILGPTTTAPRPTRNHEANSSSDGRQVPPSQAHHQGCRPRLLQGKPHRLDGSTHKVRRIRYRVEQGPHIRRAQRPTAVRAQAIREQADQAEARRLQGLVKGCFGPLLLRGAVEAVQRHRLGIFFACGR</sequence>
<feature type="region of interest" description="Disordered" evidence="1">
    <location>
        <begin position="30"/>
        <end position="81"/>
    </location>
</feature>
<feature type="non-terminal residue" evidence="2">
    <location>
        <position position="1"/>
    </location>
</feature>
<evidence type="ECO:0000313" key="2">
    <source>
        <dbReference type="EMBL" id="CEO50752.1"/>
    </source>
</evidence>
<evidence type="ECO:0000256" key="1">
    <source>
        <dbReference type="SAM" id="MobiDB-lite"/>
    </source>
</evidence>